<feature type="compositionally biased region" description="Basic residues" evidence="1">
    <location>
        <begin position="1"/>
        <end position="58"/>
    </location>
</feature>
<proteinExistence type="predicted"/>
<evidence type="ECO:0000313" key="3">
    <source>
        <dbReference type="RefSeq" id="XP_034246248.1"/>
    </source>
</evidence>
<sequence length="144" mass="16135">MDRRRHSRSPSRGHAKESRRHSKSPSRGHTKESRRHSRSPSRGHTKESRRHSRSPSRGHTKETRSHSRSPILGHSKSASKRPLPTFLSCGHSQEKQSFKLEDNGDADDSTADSGPLSRILEEENSLIPPVSSDFKSPLDSVSKV</sequence>
<feature type="region of interest" description="Disordered" evidence="1">
    <location>
        <begin position="1"/>
        <end position="144"/>
    </location>
</feature>
<organism evidence="3">
    <name type="scientific">Thrips palmi</name>
    <name type="common">Melon thrips</name>
    <dbReference type="NCBI Taxonomy" id="161013"/>
    <lineage>
        <taxon>Eukaryota</taxon>
        <taxon>Metazoa</taxon>
        <taxon>Ecdysozoa</taxon>
        <taxon>Arthropoda</taxon>
        <taxon>Hexapoda</taxon>
        <taxon>Insecta</taxon>
        <taxon>Pterygota</taxon>
        <taxon>Neoptera</taxon>
        <taxon>Paraneoptera</taxon>
        <taxon>Thysanoptera</taxon>
        <taxon>Terebrantia</taxon>
        <taxon>Thripoidea</taxon>
        <taxon>Thripidae</taxon>
        <taxon>Thrips</taxon>
    </lineage>
</organism>
<protein>
    <submittedName>
        <fullName evidence="3">Serine/arginine-rich-splicing factor SR34-like</fullName>
    </submittedName>
</protein>
<reference evidence="3" key="1">
    <citation type="submission" date="2025-08" db="UniProtKB">
        <authorList>
            <consortium name="RefSeq"/>
        </authorList>
    </citation>
    <scope>IDENTIFICATION</scope>
    <source>
        <tissue evidence="3">Total insect</tissue>
    </source>
</reference>
<gene>
    <name evidence="3" type="primary">LOC117648118</name>
</gene>
<dbReference type="RefSeq" id="XP_034246248.1">
    <property type="nucleotide sequence ID" value="XM_034390357.1"/>
</dbReference>
<feature type="compositionally biased region" description="Basic and acidic residues" evidence="1">
    <location>
        <begin position="92"/>
        <end position="102"/>
    </location>
</feature>
<name>A0A6P8Z1A3_THRPL</name>
<evidence type="ECO:0000313" key="2">
    <source>
        <dbReference type="Proteomes" id="UP000515158"/>
    </source>
</evidence>
<dbReference type="GeneID" id="117648118"/>
<keyword evidence="2" id="KW-1185">Reference proteome</keyword>
<dbReference type="Proteomes" id="UP000515158">
    <property type="component" value="Unplaced"/>
</dbReference>
<dbReference type="KEGG" id="tpal:117648118"/>
<evidence type="ECO:0000256" key="1">
    <source>
        <dbReference type="SAM" id="MobiDB-lite"/>
    </source>
</evidence>
<dbReference type="InParanoid" id="A0A6P8Z1A3"/>
<accession>A0A6P8Z1A3</accession>
<dbReference type="AlphaFoldDB" id="A0A6P8Z1A3"/>